<proteinExistence type="predicted"/>
<dbReference type="InterPro" id="IPR028994">
    <property type="entry name" value="Integrin_alpha_N"/>
</dbReference>
<keyword evidence="9" id="KW-0812">Transmembrane</keyword>
<evidence type="ECO:0000256" key="4">
    <source>
        <dbReference type="ARBA" id="ARBA00022525"/>
    </source>
</evidence>
<evidence type="ECO:0000256" key="5">
    <source>
        <dbReference type="ARBA" id="ARBA00022729"/>
    </source>
</evidence>
<organism evidence="12 13">
    <name type="scientific">Thecamonas trahens ATCC 50062</name>
    <dbReference type="NCBI Taxonomy" id="461836"/>
    <lineage>
        <taxon>Eukaryota</taxon>
        <taxon>Apusozoa</taxon>
        <taxon>Apusomonadida</taxon>
        <taxon>Apusomonadidae</taxon>
        <taxon>Thecamonas</taxon>
    </lineage>
</organism>
<gene>
    <name evidence="12" type="ORF">AMSG_07557</name>
</gene>
<name>A0A0L0DGW6_THETB</name>
<keyword evidence="6 9" id="KW-0472">Membrane</keyword>
<dbReference type="EMBL" id="GL349467">
    <property type="protein sequence ID" value="KNC51376.1"/>
    <property type="molecule type" value="Genomic_DNA"/>
</dbReference>
<feature type="region of interest" description="Disordered" evidence="8">
    <location>
        <begin position="1081"/>
        <end position="1100"/>
    </location>
</feature>
<dbReference type="Pfam" id="PF02415">
    <property type="entry name" value="Chlam_PMP"/>
    <property type="match status" value="1"/>
</dbReference>
<feature type="transmembrane region" description="Helical" evidence="9">
    <location>
        <begin position="1259"/>
        <end position="1287"/>
    </location>
</feature>
<evidence type="ECO:0000256" key="10">
    <source>
        <dbReference type="SAM" id="SignalP"/>
    </source>
</evidence>
<feature type="transmembrane region" description="Helical" evidence="9">
    <location>
        <begin position="1308"/>
        <end position="1333"/>
    </location>
</feature>
<keyword evidence="9" id="KW-1133">Transmembrane helix</keyword>
<dbReference type="InterPro" id="IPR056047">
    <property type="entry name" value="CRMPA-like_DUF7630"/>
</dbReference>
<dbReference type="PANTHER" id="PTHR11319:SF35">
    <property type="entry name" value="OUTER MEMBRANE PROTEIN PMPC-RELATED"/>
    <property type="match status" value="1"/>
</dbReference>
<accession>A0A0L0DGW6</accession>
<feature type="domain" description="DUF7630" evidence="11">
    <location>
        <begin position="926"/>
        <end position="967"/>
    </location>
</feature>
<evidence type="ECO:0000256" key="9">
    <source>
        <dbReference type="SAM" id="Phobius"/>
    </source>
</evidence>
<feature type="transmembrane region" description="Helical" evidence="9">
    <location>
        <begin position="1401"/>
        <end position="1420"/>
    </location>
</feature>
<keyword evidence="5 10" id="KW-0732">Signal</keyword>
<dbReference type="Gene3D" id="2.130.10.130">
    <property type="entry name" value="Integrin alpha, N-terminal"/>
    <property type="match status" value="1"/>
</dbReference>
<evidence type="ECO:0000256" key="6">
    <source>
        <dbReference type="ARBA" id="ARBA00023136"/>
    </source>
</evidence>
<dbReference type="SUPFAM" id="SSF51126">
    <property type="entry name" value="Pectin lyase-like"/>
    <property type="match status" value="1"/>
</dbReference>
<feature type="compositionally biased region" description="Low complexity" evidence="8">
    <location>
        <begin position="1086"/>
        <end position="1097"/>
    </location>
</feature>
<evidence type="ECO:0000256" key="2">
    <source>
        <dbReference type="ARBA" id="ARBA00004442"/>
    </source>
</evidence>
<evidence type="ECO:0000256" key="7">
    <source>
        <dbReference type="ARBA" id="ARBA00023237"/>
    </source>
</evidence>
<keyword evidence="13" id="KW-1185">Reference proteome</keyword>
<dbReference type="Pfam" id="PF24633">
    <property type="entry name" value="DUF7630"/>
    <property type="match status" value="1"/>
</dbReference>
<feature type="transmembrane region" description="Helical" evidence="9">
    <location>
        <begin position="972"/>
        <end position="994"/>
    </location>
</feature>
<feature type="transmembrane region" description="Helical" evidence="9">
    <location>
        <begin position="1205"/>
        <end position="1225"/>
    </location>
</feature>
<dbReference type="Pfam" id="PF13517">
    <property type="entry name" value="FG-GAP_3"/>
    <property type="match status" value="2"/>
</dbReference>
<feature type="transmembrane region" description="Helical" evidence="9">
    <location>
        <begin position="1143"/>
        <end position="1166"/>
    </location>
</feature>
<dbReference type="GeneID" id="25566449"/>
<feature type="signal peptide" evidence="10">
    <location>
        <begin position="1"/>
        <end position="19"/>
    </location>
</feature>
<evidence type="ECO:0000313" key="13">
    <source>
        <dbReference type="Proteomes" id="UP000054408"/>
    </source>
</evidence>
<evidence type="ECO:0000256" key="1">
    <source>
        <dbReference type="ARBA" id="ARBA00004196"/>
    </source>
</evidence>
<protein>
    <recommendedName>
        <fullName evidence="11">DUF7630 domain-containing protein</fullName>
    </recommendedName>
</protein>
<feature type="chain" id="PRO_5005537513" description="DUF7630 domain-containing protein" evidence="10">
    <location>
        <begin position="20"/>
        <end position="1429"/>
    </location>
</feature>
<feature type="transmembrane region" description="Helical" evidence="9">
    <location>
        <begin position="1370"/>
        <end position="1389"/>
    </location>
</feature>
<evidence type="ECO:0000256" key="8">
    <source>
        <dbReference type="SAM" id="MobiDB-lite"/>
    </source>
</evidence>
<evidence type="ECO:0000313" key="12">
    <source>
        <dbReference type="EMBL" id="KNC51376.1"/>
    </source>
</evidence>
<reference evidence="12 13" key="1">
    <citation type="submission" date="2010-05" db="EMBL/GenBank/DDBJ databases">
        <title>The Genome Sequence of Thecamonas trahens ATCC 50062.</title>
        <authorList>
            <consortium name="The Broad Institute Genome Sequencing Platform"/>
            <person name="Russ C."/>
            <person name="Cuomo C."/>
            <person name="Shea T."/>
            <person name="Young S.K."/>
            <person name="Zeng Q."/>
            <person name="Koehrsen M."/>
            <person name="Haas B."/>
            <person name="Borodovsky M."/>
            <person name="Guigo R."/>
            <person name="Alvarado L."/>
            <person name="Berlin A."/>
            <person name="Bochicchio J."/>
            <person name="Borenstein D."/>
            <person name="Chapman S."/>
            <person name="Chen Z."/>
            <person name="Freedman E."/>
            <person name="Gellesch M."/>
            <person name="Goldberg J."/>
            <person name="Griggs A."/>
            <person name="Gujja S."/>
            <person name="Heilman E."/>
            <person name="Heiman D."/>
            <person name="Hepburn T."/>
            <person name="Howarth C."/>
            <person name="Jen D."/>
            <person name="Larson L."/>
            <person name="Mehta T."/>
            <person name="Park D."/>
            <person name="Pearson M."/>
            <person name="Roberts A."/>
            <person name="Saif S."/>
            <person name="Shenoy N."/>
            <person name="Sisk P."/>
            <person name="Stolte C."/>
            <person name="Sykes S."/>
            <person name="Thomson T."/>
            <person name="Walk T."/>
            <person name="White J."/>
            <person name="Yandava C."/>
            <person name="Burger G."/>
            <person name="Gray M.W."/>
            <person name="Holland P.W.H."/>
            <person name="King N."/>
            <person name="Lang F.B.F."/>
            <person name="Roger A.J."/>
            <person name="Ruiz-Trillo I."/>
            <person name="Lander E."/>
            <person name="Nusbaum C."/>
        </authorList>
    </citation>
    <scope>NUCLEOTIDE SEQUENCE [LARGE SCALE GENOMIC DNA]</scope>
    <source>
        <strain evidence="12 13">ATCC 50062</strain>
    </source>
</reference>
<dbReference type="PANTHER" id="PTHR11319">
    <property type="entry name" value="G PROTEIN-COUPLED RECEPTOR-RELATED"/>
    <property type="match status" value="1"/>
</dbReference>
<feature type="transmembrane region" description="Helical" evidence="9">
    <location>
        <begin position="1172"/>
        <end position="1193"/>
    </location>
</feature>
<sequence>MFLVPTLLAIALLTTSTLALPPPPRTVDGACATHVGARVFTTTNSGQYGAAAVDVDEDGLVDVVLTFLGGPGVVWFKSLGGGAFGSEVAVAGMASCTSGHPGVGDVVVDGRWDVAVPCRSLNEVWLMVNDLGTTFTIVSLTGNIGTYNPFMAYLVDVDDDGDLDLFAGKLAHAGVYWWENNGVYPFSQRTLVSTAFASEISLLFGDYNNDTLLDVVMKRDDEMLYMHLNDGAGSYTQSLLYTLPAGAKFRFPPPNSPWWPSRGLDFDHDGCPDFVIGVASPGIHYGNCDGTFTFVAESVFTASEDHLAFVDIDHDGDMDVLGTVSWFENLAPGSRAIKFSAANARHTSFGTGSPPSFTYLVFGETMNPGARAVLFRPDKVVSRVVAVASIGAGIFDWTCIAPSCTDVGCVTDAVAAAVVSGTDAVVVPPRTFSGGCPSTYEPLTSAQVRLVSNSSTVPFTLDCGGSGVLFSVEGDARLVIQGMTLSHAGHSDSLVDPGPALRVAGAMLAVSGSSFSACSTASAASPQLGGAVAVGVGATAVFEDVLFTGNTASQHGGAVGVLGASATCTMVNVTFAGNSAAVGGGALYGGLSGNGLNDPVPPATMMCTGCVFSGNTALFGGAVAGFPAIAGIASLAASRSPARVFPMARGASPPYGSPSARLAAAPVLLVASTLSGNSAKYGGSLSMCDLTLGLADVSVASSTASQGAFAYVCLTSSNETSAAYWSHPLVAADASGAPWLAADSASWASLQAALATESAPFSTPPYELVVPNAASLPSQTMSGVISSSFELGLRDAYGTTLIDEDVTLTIATSAVASDVRLDVSLSSVSLSASVVAIPGLILEDQSAPNATAENAVGGALGSVVGLTAGVVVEPAATQAIDSLASAPLLRFEHAVMLVGCLPGFGRVSILPLRCSPCLPGSAADIVPCTRPGACAGDNVCTPGYEGVLCAACSPGYYTASDTSCRACPPHSALLFGVFVIACLAVVFVAVIFAVRSLAPRARASVRPKPASSDDGLVLVTRVESLSASSGSSPMAPTTSSVVLSGSSSASLSSLVSSCTMSRPGGRATSRLAAQRRLSEQEEEAIGSSSDDGASLASEVERETGLKNGAPHALSVGVTFLQVLALIGQTELSWPASVKQTYEVIGSLVAVNLNLVAGECALTSFYIKYLFALSLPLLFVITSLLAILLVKALIALRVQAGSPLRMVTVGLILERVLLVVFPLIYLPVALTSLQLFDCTASVDGKYYLDVDPSIACFDSAWWLALPCSLASCALFVVGFPTYTLLAVYTRRRRLREAHVVVRFGLLYYLFRDALPFFFTIQLLFRLAVVAVILFFSSIQVWLLTGCIALFGGYCGVLLRHTPFRAPLYNRLELRLNLSSAAIIIAGMAFWADDWPNDTSHTVFTLLTLAVIAFALSQLIWVGGREVLRMP</sequence>
<dbReference type="GO" id="GO:0005576">
    <property type="term" value="C:extracellular region"/>
    <property type="evidence" value="ECO:0007669"/>
    <property type="project" value="UniProtKB-SubCell"/>
</dbReference>
<dbReference type="Proteomes" id="UP000054408">
    <property type="component" value="Unassembled WGS sequence"/>
</dbReference>
<dbReference type="SUPFAM" id="SSF69318">
    <property type="entry name" value="Integrin alpha N-terminal domain"/>
    <property type="match status" value="1"/>
</dbReference>
<evidence type="ECO:0000259" key="11">
    <source>
        <dbReference type="Pfam" id="PF24633"/>
    </source>
</evidence>
<dbReference type="InterPro" id="IPR003368">
    <property type="entry name" value="POMP_repeat"/>
</dbReference>
<dbReference type="RefSeq" id="XP_013756044.1">
    <property type="nucleotide sequence ID" value="XM_013900590.1"/>
</dbReference>
<dbReference type="InterPro" id="IPR011050">
    <property type="entry name" value="Pectin_lyase_fold/virulence"/>
</dbReference>
<keyword evidence="4" id="KW-0964">Secreted</keyword>
<feature type="transmembrane region" description="Helical" evidence="9">
    <location>
        <begin position="1339"/>
        <end position="1358"/>
    </location>
</feature>
<comment type="subcellular location">
    <subcellularLocation>
        <location evidence="1">Cell envelope</location>
    </subcellularLocation>
    <subcellularLocation>
        <location evidence="2">Cell outer membrane</location>
    </subcellularLocation>
    <subcellularLocation>
        <location evidence="3">Secreted</location>
    </subcellularLocation>
</comment>
<evidence type="ECO:0000256" key="3">
    <source>
        <dbReference type="ARBA" id="ARBA00004613"/>
    </source>
</evidence>
<dbReference type="InterPro" id="IPR013517">
    <property type="entry name" value="FG-GAP"/>
</dbReference>
<keyword evidence="7" id="KW-0998">Cell outer membrane</keyword>